<keyword evidence="1" id="KW-0663">Pyridoxal phosphate</keyword>
<organism evidence="4 5">
    <name type="scientific">Hydra vulgaris</name>
    <name type="common">Hydra</name>
    <name type="synonym">Hydra attenuata</name>
    <dbReference type="NCBI Taxonomy" id="6087"/>
    <lineage>
        <taxon>Eukaryota</taxon>
        <taxon>Metazoa</taxon>
        <taxon>Cnidaria</taxon>
        <taxon>Hydrozoa</taxon>
        <taxon>Hydroidolina</taxon>
        <taxon>Anthoathecata</taxon>
        <taxon>Aplanulata</taxon>
        <taxon>Hydridae</taxon>
        <taxon>Hydra</taxon>
    </lineage>
</organism>
<keyword evidence="4" id="KW-1185">Reference proteome</keyword>
<feature type="transmembrane region" description="Helical" evidence="2">
    <location>
        <begin position="12"/>
        <end position="32"/>
    </location>
</feature>
<dbReference type="InterPro" id="IPR015424">
    <property type="entry name" value="PyrdxlP-dep_Trfase"/>
</dbReference>
<accession>A0ABM4DIV3</accession>
<protein>
    <submittedName>
        <fullName evidence="5">Uncharacterized protein LOC100214466 isoform X2</fullName>
    </submittedName>
</protein>
<dbReference type="Pfam" id="PF00266">
    <property type="entry name" value="Aminotran_5"/>
    <property type="match status" value="1"/>
</dbReference>
<proteinExistence type="predicted"/>
<dbReference type="GeneID" id="100214466"/>
<evidence type="ECO:0000259" key="3">
    <source>
        <dbReference type="Pfam" id="PF00266"/>
    </source>
</evidence>
<keyword evidence="2" id="KW-0472">Membrane</keyword>
<evidence type="ECO:0000313" key="4">
    <source>
        <dbReference type="Proteomes" id="UP001652625"/>
    </source>
</evidence>
<dbReference type="PANTHER" id="PTHR43092:SF4">
    <property type="entry name" value="AMINOTRANSFERASE CLASS V DOMAIN-CONTAINING PROTEIN"/>
    <property type="match status" value="1"/>
</dbReference>
<dbReference type="InterPro" id="IPR015421">
    <property type="entry name" value="PyrdxlP-dep_Trfase_major"/>
</dbReference>
<name>A0ABM4DIV3_HYDVU</name>
<evidence type="ECO:0000313" key="5">
    <source>
        <dbReference type="RefSeq" id="XP_065674398.1"/>
    </source>
</evidence>
<keyword evidence="2" id="KW-1133">Transmembrane helix</keyword>
<dbReference type="Proteomes" id="UP001652625">
    <property type="component" value="Chromosome 14"/>
</dbReference>
<dbReference type="Gene3D" id="3.40.640.10">
    <property type="entry name" value="Type I PLP-dependent aspartate aminotransferase-like (Major domain)"/>
    <property type="match status" value="1"/>
</dbReference>
<gene>
    <name evidence="5" type="primary">LOC100214466</name>
</gene>
<keyword evidence="2" id="KW-0812">Transmembrane</keyword>
<dbReference type="InterPro" id="IPR000192">
    <property type="entry name" value="Aminotrans_V_dom"/>
</dbReference>
<dbReference type="SUPFAM" id="SSF53383">
    <property type="entry name" value="PLP-dependent transferases"/>
    <property type="match status" value="1"/>
</dbReference>
<evidence type="ECO:0000256" key="1">
    <source>
        <dbReference type="ARBA" id="ARBA00022898"/>
    </source>
</evidence>
<sequence>MIGISHLDKKHLHVVLCIGGVMICTKFGYNIIIKLSMSGKSKNYVVKFFHNLLRPFFNCGFLMRREFFVKLPSHPICLTKKSYVIVNYGSYGTVPIKVQQYQFNVQKELEYCPDLFNRLTLHKRYEQSRVTVASAVGCEPDNLVFVENLTEAITCSLRSLLSCLKKNDAVLCLRSVAYGAVVKAIDVLANEYHIDVVDLDLQFPLFSKNDILIKFEEIFLNYPCVKLAVFDHITSASSVVLPIKELGEICRKYNVISVVDGAHAPGQLYLNIDSYNVDVYLGNLHKWYYTPKSCAIMCVNKKWHDKMKPSWISHATYGGFQERFFMQGTKNYSAMVSAGYAVNEFTECIGGLDHLHSYIPPLIEWVVKLYISKWETEEVQIPADMKAPYMRTVYLPDIFTEVYGNAPNAPANLMKEFLEEENVAVVILTVQNRMATRVSAQIFSTKREFIIVANLIKKKADELRVQCL</sequence>
<dbReference type="RefSeq" id="XP_065674398.1">
    <property type="nucleotide sequence ID" value="XM_065818326.1"/>
</dbReference>
<dbReference type="PANTHER" id="PTHR43092">
    <property type="entry name" value="L-CYSTEINE DESULFHYDRASE"/>
    <property type="match status" value="1"/>
</dbReference>
<reference evidence="5" key="1">
    <citation type="submission" date="2025-08" db="UniProtKB">
        <authorList>
            <consortium name="RefSeq"/>
        </authorList>
    </citation>
    <scope>IDENTIFICATION</scope>
</reference>
<feature type="domain" description="Aminotransferase class V" evidence="3">
    <location>
        <begin position="121"/>
        <end position="342"/>
    </location>
</feature>
<evidence type="ECO:0000256" key="2">
    <source>
        <dbReference type="SAM" id="Phobius"/>
    </source>
</evidence>